<evidence type="ECO:0000256" key="2">
    <source>
        <dbReference type="ARBA" id="ARBA00022679"/>
    </source>
</evidence>
<dbReference type="STRING" id="100225.SAMN05421595_0761"/>
<keyword evidence="5" id="KW-1185">Reference proteome</keyword>
<evidence type="ECO:0000256" key="3">
    <source>
        <dbReference type="ARBA" id="ARBA00022691"/>
    </source>
</evidence>
<dbReference type="Gene3D" id="3.40.50.150">
    <property type="entry name" value="Vaccinia Virus protein VP39"/>
    <property type="match status" value="1"/>
</dbReference>
<dbReference type="PANTHER" id="PTHR10509:SF85">
    <property type="entry name" value="O-METHYLTRANSFERASE RV1220C-RELATED"/>
    <property type="match status" value="1"/>
</dbReference>
<dbReference type="CDD" id="cd02440">
    <property type="entry name" value="AdoMet_MTases"/>
    <property type="match status" value="1"/>
</dbReference>
<dbReference type="InterPro" id="IPR050362">
    <property type="entry name" value="Cation-dep_OMT"/>
</dbReference>
<dbReference type="Pfam" id="PF01596">
    <property type="entry name" value="Methyltransf_3"/>
    <property type="match status" value="1"/>
</dbReference>
<dbReference type="EMBL" id="BAGZ01000008">
    <property type="protein sequence ID" value="GAB78245.1"/>
    <property type="molecule type" value="Genomic_DNA"/>
</dbReference>
<evidence type="ECO:0000313" key="5">
    <source>
        <dbReference type="Proteomes" id="UP000008495"/>
    </source>
</evidence>
<dbReference type="AlphaFoldDB" id="K6VSC6"/>
<dbReference type="InterPro" id="IPR029063">
    <property type="entry name" value="SAM-dependent_MTases_sf"/>
</dbReference>
<dbReference type="PROSITE" id="PS51682">
    <property type="entry name" value="SAM_OMT_I"/>
    <property type="match status" value="1"/>
</dbReference>
<keyword evidence="3" id="KW-0949">S-adenosyl-L-methionine</keyword>
<proteinExistence type="predicted"/>
<keyword evidence="1 4" id="KW-0489">Methyltransferase</keyword>
<organism evidence="4 5">
    <name type="scientific">Austwickia chelonae NBRC 105200</name>
    <dbReference type="NCBI Taxonomy" id="1184607"/>
    <lineage>
        <taxon>Bacteria</taxon>
        <taxon>Bacillati</taxon>
        <taxon>Actinomycetota</taxon>
        <taxon>Actinomycetes</taxon>
        <taxon>Micrococcales</taxon>
        <taxon>Dermatophilaceae</taxon>
        <taxon>Austwickia</taxon>
    </lineage>
</organism>
<evidence type="ECO:0000313" key="4">
    <source>
        <dbReference type="EMBL" id="GAB78245.1"/>
    </source>
</evidence>
<reference evidence="4 5" key="1">
    <citation type="submission" date="2012-08" db="EMBL/GenBank/DDBJ databases">
        <title>Whole genome shotgun sequence of Austwickia chelonae NBRC 105200.</title>
        <authorList>
            <person name="Yoshida I."/>
            <person name="Hosoyama A."/>
            <person name="Tsuchikane K."/>
            <person name="Katsumata H."/>
            <person name="Ando Y."/>
            <person name="Ohji S."/>
            <person name="Hamada M."/>
            <person name="Tamura T."/>
            <person name="Yamazoe A."/>
            <person name="Yamazaki S."/>
            <person name="Fujita N."/>
        </authorList>
    </citation>
    <scope>NUCLEOTIDE SEQUENCE [LARGE SCALE GENOMIC DNA]</scope>
    <source>
        <strain evidence="4 5">NBRC 105200</strain>
    </source>
</reference>
<gene>
    <name evidence="4" type="ORF">AUCHE_08_04910</name>
</gene>
<dbReference type="eggNOG" id="COG4122">
    <property type="taxonomic scope" value="Bacteria"/>
</dbReference>
<evidence type="ECO:0000256" key="1">
    <source>
        <dbReference type="ARBA" id="ARBA00022603"/>
    </source>
</evidence>
<sequence>MDGAEATRLIAMSAQKVASWAYSEDFVGETVAQEHARARGEQLGAPPVLPGTGAALRLLAAACHARAIVEIGSGAGVSGLWILEGMPADGVLTTIDIEAEHGRAAKQAFMQAGVPPQRTRVITGDALDVLPRLTDGAYDMVHVDGEKEDYPEYVEQSIRILRKGGVLAIDNMLWHDKVADPADRDEVTTIVRDLGKRLRDDERLMPTLLPVGDGLFVAVKR</sequence>
<accession>K6VSC6</accession>
<name>K6VSC6_9MICO</name>
<dbReference type="SUPFAM" id="SSF53335">
    <property type="entry name" value="S-adenosyl-L-methionine-dependent methyltransferases"/>
    <property type="match status" value="1"/>
</dbReference>
<dbReference type="PANTHER" id="PTHR10509">
    <property type="entry name" value="O-METHYLTRANSFERASE-RELATED"/>
    <property type="match status" value="1"/>
</dbReference>
<dbReference type="GO" id="GO:0008757">
    <property type="term" value="F:S-adenosylmethionine-dependent methyltransferase activity"/>
    <property type="evidence" value="ECO:0007669"/>
    <property type="project" value="TreeGrafter"/>
</dbReference>
<dbReference type="GO" id="GO:0008171">
    <property type="term" value="F:O-methyltransferase activity"/>
    <property type="evidence" value="ECO:0007669"/>
    <property type="project" value="InterPro"/>
</dbReference>
<dbReference type="InterPro" id="IPR002935">
    <property type="entry name" value="SAM_O-MeTrfase"/>
</dbReference>
<comment type="caution">
    <text evidence="4">The sequence shown here is derived from an EMBL/GenBank/DDBJ whole genome shotgun (WGS) entry which is preliminary data.</text>
</comment>
<keyword evidence="2 4" id="KW-0808">Transferase</keyword>
<protein>
    <submittedName>
        <fullName evidence="4">Putative methyltransferase</fullName>
    </submittedName>
</protein>
<dbReference type="GO" id="GO:0032259">
    <property type="term" value="P:methylation"/>
    <property type="evidence" value="ECO:0007669"/>
    <property type="project" value="UniProtKB-KW"/>
</dbReference>
<dbReference type="Proteomes" id="UP000008495">
    <property type="component" value="Unassembled WGS sequence"/>
</dbReference>